<accession>A0ACC1HN55</accession>
<keyword evidence="2" id="KW-1185">Reference proteome</keyword>
<gene>
    <name evidence="1" type="ORF">EV182_001440</name>
</gene>
<evidence type="ECO:0000313" key="2">
    <source>
        <dbReference type="Proteomes" id="UP001145114"/>
    </source>
</evidence>
<organism evidence="1 2">
    <name type="scientific">Spiromyces aspiralis</name>
    <dbReference type="NCBI Taxonomy" id="68401"/>
    <lineage>
        <taxon>Eukaryota</taxon>
        <taxon>Fungi</taxon>
        <taxon>Fungi incertae sedis</taxon>
        <taxon>Zoopagomycota</taxon>
        <taxon>Kickxellomycotina</taxon>
        <taxon>Kickxellomycetes</taxon>
        <taxon>Kickxellales</taxon>
        <taxon>Kickxellaceae</taxon>
        <taxon>Spiromyces</taxon>
    </lineage>
</organism>
<dbReference type="Proteomes" id="UP001145114">
    <property type="component" value="Unassembled WGS sequence"/>
</dbReference>
<protein>
    <submittedName>
        <fullName evidence="1">Uncharacterized protein</fullName>
    </submittedName>
</protein>
<evidence type="ECO:0000313" key="1">
    <source>
        <dbReference type="EMBL" id="KAJ1675354.1"/>
    </source>
</evidence>
<comment type="caution">
    <text evidence="1">The sequence shown here is derived from an EMBL/GenBank/DDBJ whole genome shotgun (WGS) entry which is preliminary data.</text>
</comment>
<reference evidence="1" key="1">
    <citation type="submission" date="2022-06" db="EMBL/GenBank/DDBJ databases">
        <title>Phylogenomic reconstructions and comparative analyses of Kickxellomycotina fungi.</title>
        <authorList>
            <person name="Reynolds N.K."/>
            <person name="Stajich J.E."/>
            <person name="Barry K."/>
            <person name="Grigoriev I.V."/>
            <person name="Crous P."/>
            <person name="Smith M.E."/>
        </authorList>
    </citation>
    <scope>NUCLEOTIDE SEQUENCE</scope>
    <source>
        <strain evidence="1">RSA 2271</strain>
    </source>
</reference>
<sequence>MVHAVTGAGYSLQNVAFGMGGGLLQKVNRDTMSFATKISSIVYRDGTVRDMMKFPKSNKEKTSLPGEFVVRGGGDSGMPPIVYHARATDPESWKAAGSANQLRVVYDNGPVGDSEKGPWEGETFDRLRERVRSQWDAYPPLYNAVSTPLGQYQRQVHEAQLERLYAQSEPSSKMRD</sequence>
<dbReference type="EMBL" id="JAMZIH010005349">
    <property type="protein sequence ID" value="KAJ1675354.1"/>
    <property type="molecule type" value="Genomic_DNA"/>
</dbReference>
<name>A0ACC1HN55_9FUNG</name>
<proteinExistence type="predicted"/>